<dbReference type="RefSeq" id="WP_425442980.1">
    <property type="nucleotide sequence ID" value="NZ_OBMI01000001.1"/>
</dbReference>
<evidence type="ECO:0008006" key="4">
    <source>
        <dbReference type="Google" id="ProtNLM"/>
    </source>
</evidence>
<keyword evidence="1" id="KW-1133">Transmembrane helix</keyword>
<reference evidence="2 3" key="1">
    <citation type="submission" date="2017-07" db="EMBL/GenBank/DDBJ databases">
        <authorList>
            <person name="Sun Z.S."/>
            <person name="Albrecht U."/>
            <person name="Echele G."/>
            <person name="Lee C.C."/>
        </authorList>
    </citation>
    <scope>NUCLEOTIDE SEQUENCE [LARGE SCALE GENOMIC DNA]</scope>
    <source>
        <strain evidence="2 3">CGMCC 1.12672</strain>
    </source>
</reference>
<feature type="transmembrane region" description="Helical" evidence="1">
    <location>
        <begin position="152"/>
        <end position="176"/>
    </location>
</feature>
<feature type="transmembrane region" description="Helical" evidence="1">
    <location>
        <begin position="220"/>
        <end position="245"/>
    </location>
</feature>
<accession>A0A285QCT8</accession>
<name>A0A285QCT8_9SPHN</name>
<organism evidence="2 3">
    <name type="scientific">Sphingomonas guangdongensis</name>
    <dbReference type="NCBI Taxonomy" id="1141890"/>
    <lineage>
        <taxon>Bacteria</taxon>
        <taxon>Pseudomonadati</taxon>
        <taxon>Pseudomonadota</taxon>
        <taxon>Alphaproteobacteria</taxon>
        <taxon>Sphingomonadales</taxon>
        <taxon>Sphingomonadaceae</taxon>
        <taxon>Sphingomonas</taxon>
    </lineage>
</organism>
<feature type="transmembrane region" description="Helical" evidence="1">
    <location>
        <begin position="188"/>
        <end position="208"/>
    </location>
</feature>
<evidence type="ECO:0000256" key="1">
    <source>
        <dbReference type="SAM" id="Phobius"/>
    </source>
</evidence>
<evidence type="ECO:0000313" key="2">
    <source>
        <dbReference type="EMBL" id="SOB79621.1"/>
    </source>
</evidence>
<dbReference type="Proteomes" id="UP000219494">
    <property type="component" value="Unassembled WGS sequence"/>
</dbReference>
<dbReference type="EMBL" id="OBMI01000001">
    <property type="protein sequence ID" value="SOB79621.1"/>
    <property type="molecule type" value="Genomic_DNA"/>
</dbReference>
<keyword evidence="1" id="KW-0812">Transmembrane</keyword>
<feature type="transmembrane region" description="Helical" evidence="1">
    <location>
        <begin position="82"/>
        <end position="102"/>
    </location>
</feature>
<feature type="transmembrane region" description="Helical" evidence="1">
    <location>
        <begin position="45"/>
        <end position="62"/>
    </location>
</feature>
<proteinExistence type="predicted"/>
<evidence type="ECO:0000313" key="3">
    <source>
        <dbReference type="Proteomes" id="UP000219494"/>
    </source>
</evidence>
<feature type="transmembrane region" description="Helical" evidence="1">
    <location>
        <begin position="303"/>
        <end position="322"/>
    </location>
</feature>
<keyword evidence="3" id="KW-1185">Reference proteome</keyword>
<sequence>MNGHEIAGAGAGIVSDAPAPLTAPVLPPPGEIAALEPIERMKRRWPMVLAAGLTLLMVAGLARELFGEGLAALGATVPERPVFYVAFALLYMSPPTFDWLIFRRLWGLPPAGLAALVKKRIANEVVFGYSGEAYFYAWARARLKMVTAPFGAVKDVSILSAIAGNAITLAMVAIALPFGKGLLTPTQFNTLVGSVAVTIAMSLPFLIFSRRVFSLDRATLWWIFWMHCTRLVFGSTMIALAWHFAMPEVSVGMWLFLAAGRLLVSRLPLVPNKDLLFANFAILLIGQGEALSELVAFTAALTLLAHIVLIAGFGLQALAARVRA</sequence>
<gene>
    <name evidence="2" type="ORF">SAMN06297144_0647</name>
</gene>
<protein>
    <recommendedName>
        <fullName evidence="4">Lysylphosphatidylglycerol synthase TM region</fullName>
    </recommendedName>
</protein>
<dbReference type="AlphaFoldDB" id="A0A285QCT8"/>
<keyword evidence="1" id="KW-0472">Membrane</keyword>